<feature type="chain" id="PRO_5007083810" evidence="1">
    <location>
        <begin position="32"/>
        <end position="169"/>
    </location>
</feature>
<dbReference type="Proteomes" id="UP000072618">
    <property type="component" value="Unassembled WGS sequence"/>
</dbReference>
<evidence type="ECO:0000256" key="1">
    <source>
        <dbReference type="SAM" id="SignalP"/>
    </source>
</evidence>
<evidence type="ECO:0000313" key="3">
    <source>
        <dbReference type="Proteomes" id="UP000072618"/>
    </source>
</evidence>
<feature type="signal peptide" evidence="1">
    <location>
        <begin position="1"/>
        <end position="31"/>
    </location>
</feature>
<dbReference type="RefSeq" id="WP_052506760.1">
    <property type="nucleotide sequence ID" value="NZ_CEFF01000048.1"/>
</dbReference>
<dbReference type="EMBL" id="FIGJ01000050">
    <property type="protein sequence ID" value="CYV12580.1"/>
    <property type="molecule type" value="Genomic_DNA"/>
</dbReference>
<proteinExistence type="predicted"/>
<gene>
    <name evidence="2" type="ORF">ERS132394_02339</name>
</gene>
<keyword evidence="1" id="KW-0732">Signal</keyword>
<sequence>MVVKKTLFKVGVLFSCSMLLSSVSFPSVVSAYEIGQIKNFSVTNKINKDELVKDILTDVKTNMLPELELVQPQYQSRGAAGLIATLIAKYGVIYVKKQLPKIIYKHIAKYVGKQIGEAMFVKIFANIVDWGTGAVLEQALARALQSFGINSGIANTVASVVVTVGYWFI</sequence>
<dbReference type="AlphaFoldDB" id="A0A0Z8H8C1"/>
<name>A0A0Z8H8C1_STRSU</name>
<accession>A0A0Z8H8C1</accession>
<organism evidence="2 3">
    <name type="scientific">Streptococcus suis</name>
    <dbReference type="NCBI Taxonomy" id="1307"/>
    <lineage>
        <taxon>Bacteria</taxon>
        <taxon>Bacillati</taxon>
        <taxon>Bacillota</taxon>
        <taxon>Bacilli</taxon>
        <taxon>Lactobacillales</taxon>
        <taxon>Streptococcaceae</taxon>
        <taxon>Streptococcus</taxon>
    </lineage>
</organism>
<evidence type="ECO:0000313" key="2">
    <source>
        <dbReference type="EMBL" id="CYV12580.1"/>
    </source>
</evidence>
<reference evidence="2 3" key="1">
    <citation type="submission" date="2016-02" db="EMBL/GenBank/DDBJ databases">
        <authorList>
            <consortium name="Pathogen Informatics"/>
        </authorList>
    </citation>
    <scope>NUCLEOTIDE SEQUENCE [LARGE SCALE GENOMIC DNA]</scope>
    <source>
        <strain evidence="2 3">LSS32</strain>
    </source>
</reference>
<protein>
    <submittedName>
        <fullName evidence="2">Uncharacterized protein</fullName>
    </submittedName>
</protein>